<dbReference type="EMBL" id="JXMS01000014">
    <property type="protein sequence ID" value="OBQ51548.1"/>
    <property type="molecule type" value="Genomic_DNA"/>
</dbReference>
<dbReference type="InterPro" id="IPR012505">
    <property type="entry name" value="YbbR"/>
</dbReference>
<reference evidence="1 2" key="1">
    <citation type="submission" date="2015-01" db="EMBL/GenBank/DDBJ databases">
        <title>Desulfovibrio sp. JC271 draft genome sequence.</title>
        <authorList>
            <person name="Shivani Y."/>
            <person name="Subhash Y."/>
            <person name="Sasikala C."/>
            <person name="Ramana C.V."/>
        </authorList>
    </citation>
    <scope>NUCLEOTIDE SEQUENCE [LARGE SCALE GENOMIC DNA]</scope>
    <source>
        <strain evidence="1 2">JC271</strain>
    </source>
</reference>
<name>A0A1B7XCB0_9BACT</name>
<dbReference type="Pfam" id="PF07949">
    <property type="entry name" value="YbbR"/>
    <property type="match status" value="2"/>
</dbReference>
<organism evidence="1 2">
    <name type="scientific">Halodesulfovibrio spirochaetisodalis</name>
    <dbReference type="NCBI Taxonomy" id="1560234"/>
    <lineage>
        <taxon>Bacteria</taxon>
        <taxon>Pseudomonadati</taxon>
        <taxon>Thermodesulfobacteriota</taxon>
        <taxon>Desulfovibrionia</taxon>
        <taxon>Desulfovibrionales</taxon>
        <taxon>Desulfovibrionaceae</taxon>
        <taxon>Halodesulfovibrio</taxon>
    </lineage>
</organism>
<dbReference type="PANTHER" id="PTHR37804">
    <property type="entry name" value="CDAA REGULATORY PROTEIN CDAR"/>
    <property type="match status" value="1"/>
</dbReference>
<sequence length="300" mass="33039">MRVSWRHLLLAFVMASCLWVVISGREQVEIWEKASVELKGMPTDLTLLSGLPPEIEIRVRGPKGLVRTITNRQLTYVLDLSKVRPGLNVLPIQANGIRLGKAFDVVEVRPSRLTLEVDKLVEKELPVVPRWSGELPPDLFIESATADPQYVTVSGPESELSALSDVEAVTPAPAIENPGSVKLDGTVSLSLRAKATPPIVEVTYILGLLSQERTITRNVIVIPREGLDIELAKRSVKLTIEVPDSLKDDATLLNSIRVILELPEDIAPGEHQLPYRLELPDRIQVVGTEPETLTVTVSKK</sequence>
<proteinExistence type="predicted"/>
<dbReference type="OrthoDB" id="128578at2"/>
<dbReference type="InterPro" id="IPR053154">
    <property type="entry name" value="c-di-AMP_regulator"/>
</dbReference>
<accession>A0A1B7XCB0</accession>
<keyword evidence="2" id="KW-1185">Reference proteome</keyword>
<dbReference type="RefSeq" id="WP_066854821.1">
    <property type="nucleotide sequence ID" value="NZ_JXMS01000014.1"/>
</dbReference>
<dbReference type="Proteomes" id="UP000091979">
    <property type="component" value="Unassembled WGS sequence"/>
</dbReference>
<dbReference type="Gene3D" id="2.170.120.30">
    <property type="match status" value="2"/>
</dbReference>
<evidence type="ECO:0008006" key="3">
    <source>
        <dbReference type="Google" id="ProtNLM"/>
    </source>
</evidence>
<evidence type="ECO:0000313" key="1">
    <source>
        <dbReference type="EMBL" id="OBQ51548.1"/>
    </source>
</evidence>
<dbReference type="STRING" id="1560234.SP90_09185"/>
<dbReference type="PROSITE" id="PS51257">
    <property type="entry name" value="PROKAR_LIPOPROTEIN"/>
    <property type="match status" value="1"/>
</dbReference>
<comment type="caution">
    <text evidence="1">The sequence shown here is derived from an EMBL/GenBank/DDBJ whole genome shotgun (WGS) entry which is preliminary data.</text>
</comment>
<dbReference type="Gene3D" id="2.170.120.40">
    <property type="entry name" value="YbbR-like domain"/>
    <property type="match status" value="1"/>
</dbReference>
<dbReference type="AlphaFoldDB" id="A0A1B7XCB0"/>
<dbReference type="PANTHER" id="PTHR37804:SF1">
    <property type="entry name" value="CDAA REGULATORY PROTEIN CDAR"/>
    <property type="match status" value="1"/>
</dbReference>
<protein>
    <recommendedName>
        <fullName evidence="3">YbbR family protein</fullName>
    </recommendedName>
</protein>
<gene>
    <name evidence="1" type="ORF">SP90_09185</name>
</gene>
<evidence type="ECO:0000313" key="2">
    <source>
        <dbReference type="Proteomes" id="UP000091979"/>
    </source>
</evidence>
<dbReference type="PATRIC" id="fig|1560234.3.peg.667"/>